<dbReference type="STRING" id="1348114.OM33_11975"/>
<keyword evidence="1" id="KW-0285">Flavoprotein</keyword>
<dbReference type="GO" id="GO:0030586">
    <property type="term" value="F:[methionine synthase] reductase (NADPH) activity"/>
    <property type="evidence" value="ECO:0007669"/>
    <property type="project" value="TreeGrafter"/>
</dbReference>
<dbReference type="GO" id="GO:0005829">
    <property type="term" value="C:cytosol"/>
    <property type="evidence" value="ECO:0007669"/>
    <property type="project" value="TreeGrafter"/>
</dbReference>
<dbReference type="GO" id="GO:0050660">
    <property type="term" value="F:flavin adenine dinucleotide binding"/>
    <property type="evidence" value="ECO:0007669"/>
    <property type="project" value="TreeGrafter"/>
</dbReference>
<dbReference type="InterPro" id="IPR008254">
    <property type="entry name" value="Flavodoxin/NO_synth"/>
</dbReference>
<accession>A0A0A7EGF8</accession>
<evidence type="ECO:0000313" key="4">
    <source>
        <dbReference type="EMBL" id="AIY65780.1"/>
    </source>
</evidence>
<dbReference type="RefSeq" id="WP_038642010.1">
    <property type="nucleotide sequence ID" value="NZ_CP009888.1"/>
</dbReference>
<dbReference type="GO" id="GO:0050667">
    <property type="term" value="P:homocysteine metabolic process"/>
    <property type="evidence" value="ECO:0007669"/>
    <property type="project" value="TreeGrafter"/>
</dbReference>
<dbReference type="Pfam" id="PF00258">
    <property type="entry name" value="Flavodoxin_1"/>
    <property type="match status" value="1"/>
</dbReference>
<dbReference type="Proteomes" id="UP000030341">
    <property type="component" value="Chromosome 1"/>
</dbReference>
<reference evidence="4 5" key="1">
    <citation type="submission" date="2014-11" db="EMBL/GenBank/DDBJ databases">
        <title>Complete Genome Sequence of Pseudoalteromonas sp. Strain OCN003 Isolated from Kaneohe Bay, Oahu, Hawaii.</title>
        <authorList>
            <person name="Beurmann S."/>
            <person name="Videau P."/>
            <person name="Ushijima B."/>
            <person name="Smith A.M."/>
            <person name="Aeby G.S."/>
            <person name="Callahan S.M."/>
            <person name="Belcaid M."/>
        </authorList>
    </citation>
    <scope>NUCLEOTIDE SEQUENCE [LARGE SCALE GENOMIC DNA]</scope>
    <source>
        <strain evidence="4 5">OCN003</strain>
    </source>
</reference>
<sequence>MAKIKCFIGTVYGAAESLAEELKPVAEKHGHDLALFNPGTITDLLESDVILILTSTTGQGDIPYELESLFIALESEKPAILNKPFAVIAMGDSNYGETFCGAGRKFRELLASLAGREVQPMLQIDATENSDPVPVAMPWFESFLKALN</sequence>
<keyword evidence="5" id="KW-1185">Reference proteome</keyword>
<evidence type="ECO:0000256" key="1">
    <source>
        <dbReference type="ARBA" id="ARBA00022630"/>
    </source>
</evidence>
<keyword evidence="2" id="KW-0288">FMN</keyword>
<dbReference type="EMBL" id="CP009888">
    <property type="protein sequence ID" value="AIY65780.1"/>
    <property type="molecule type" value="Genomic_DNA"/>
</dbReference>
<dbReference type="GO" id="GO:0009086">
    <property type="term" value="P:methionine biosynthetic process"/>
    <property type="evidence" value="ECO:0007669"/>
    <property type="project" value="TreeGrafter"/>
</dbReference>
<dbReference type="AlphaFoldDB" id="A0A0A7EGF8"/>
<dbReference type="GO" id="GO:0010181">
    <property type="term" value="F:FMN binding"/>
    <property type="evidence" value="ECO:0007669"/>
    <property type="project" value="InterPro"/>
</dbReference>
<dbReference type="KEGG" id="pseo:OM33_11975"/>
<dbReference type="SUPFAM" id="SSF52218">
    <property type="entry name" value="Flavoproteins"/>
    <property type="match status" value="1"/>
</dbReference>
<gene>
    <name evidence="4" type="ORF">OM33_11975</name>
</gene>
<dbReference type="Gene3D" id="3.40.50.360">
    <property type="match status" value="1"/>
</dbReference>
<evidence type="ECO:0000259" key="3">
    <source>
        <dbReference type="PROSITE" id="PS50902"/>
    </source>
</evidence>
<name>A0A0A7EGF8_9GAMM</name>
<dbReference type="InterPro" id="IPR029039">
    <property type="entry name" value="Flavoprotein-like_sf"/>
</dbReference>
<evidence type="ECO:0000313" key="5">
    <source>
        <dbReference type="Proteomes" id="UP000030341"/>
    </source>
</evidence>
<dbReference type="PANTHER" id="PTHR19384:SF84">
    <property type="entry name" value="METHIONINE SYNTHASE REDUCTASE"/>
    <property type="match status" value="1"/>
</dbReference>
<dbReference type="HOGENOM" id="CLU_051402_4_1_6"/>
<organism evidence="4 5">
    <name type="scientific">Pseudoalteromonas piratica</name>
    <dbReference type="NCBI Taxonomy" id="1348114"/>
    <lineage>
        <taxon>Bacteria</taxon>
        <taxon>Pseudomonadati</taxon>
        <taxon>Pseudomonadota</taxon>
        <taxon>Gammaproteobacteria</taxon>
        <taxon>Alteromonadales</taxon>
        <taxon>Pseudoalteromonadaceae</taxon>
        <taxon>Pseudoalteromonas</taxon>
    </lineage>
</organism>
<dbReference type="PROSITE" id="PS50902">
    <property type="entry name" value="FLAVODOXIN_LIKE"/>
    <property type="match status" value="1"/>
</dbReference>
<dbReference type="eggNOG" id="COG0716">
    <property type="taxonomic scope" value="Bacteria"/>
</dbReference>
<proteinExistence type="predicted"/>
<dbReference type="OrthoDB" id="359268at2"/>
<evidence type="ECO:0000256" key="2">
    <source>
        <dbReference type="ARBA" id="ARBA00022643"/>
    </source>
</evidence>
<feature type="domain" description="Flavodoxin-like" evidence="3">
    <location>
        <begin position="4"/>
        <end position="144"/>
    </location>
</feature>
<dbReference type="PANTHER" id="PTHR19384">
    <property type="entry name" value="NITRIC OXIDE SYNTHASE-RELATED"/>
    <property type="match status" value="1"/>
</dbReference>
<protein>
    <submittedName>
        <fullName evidence="4">Flavodoxin</fullName>
    </submittedName>
</protein>